<feature type="transmembrane region" description="Helical" evidence="8">
    <location>
        <begin position="248"/>
        <end position="266"/>
    </location>
</feature>
<dbReference type="GO" id="GO:0015293">
    <property type="term" value="F:symporter activity"/>
    <property type="evidence" value="ECO:0007669"/>
    <property type="project" value="InterPro"/>
</dbReference>
<dbReference type="RefSeq" id="WP_220230078.1">
    <property type="nucleotide sequence ID" value="NZ_JAICBX010000004.1"/>
</dbReference>
<dbReference type="InterPro" id="IPR001991">
    <property type="entry name" value="Na-dicarboxylate_symporter"/>
</dbReference>
<feature type="transmembrane region" description="Helical" evidence="8">
    <location>
        <begin position="207"/>
        <end position="236"/>
    </location>
</feature>
<feature type="transmembrane region" description="Helical" evidence="8">
    <location>
        <begin position="12"/>
        <end position="31"/>
    </location>
</feature>
<dbReference type="AlphaFoldDB" id="A0AAE2ZR76"/>
<dbReference type="CDD" id="cd13530">
    <property type="entry name" value="PBP2_peptides_like"/>
    <property type="match status" value="1"/>
</dbReference>
<evidence type="ECO:0000256" key="3">
    <source>
        <dbReference type="ARBA" id="ARBA00022448"/>
    </source>
</evidence>
<evidence type="ECO:0000256" key="7">
    <source>
        <dbReference type="ARBA" id="ARBA00023136"/>
    </source>
</evidence>
<evidence type="ECO:0000256" key="5">
    <source>
        <dbReference type="ARBA" id="ARBA00022729"/>
    </source>
</evidence>
<feature type="transmembrane region" description="Helical" evidence="8">
    <location>
        <begin position="405"/>
        <end position="427"/>
    </location>
</feature>
<dbReference type="Pfam" id="PF00375">
    <property type="entry name" value="SDF"/>
    <property type="match status" value="1"/>
</dbReference>
<evidence type="ECO:0000256" key="4">
    <source>
        <dbReference type="ARBA" id="ARBA00022692"/>
    </source>
</evidence>
<keyword evidence="6 8" id="KW-1133">Transmembrane helix</keyword>
<keyword evidence="11" id="KW-1185">Reference proteome</keyword>
<accession>A0AAE2ZR76</accession>
<dbReference type="SMART" id="SM00062">
    <property type="entry name" value="PBPb"/>
    <property type="match status" value="1"/>
</dbReference>
<evidence type="ECO:0000256" key="6">
    <source>
        <dbReference type="ARBA" id="ARBA00022989"/>
    </source>
</evidence>
<comment type="subcellular location">
    <subcellularLocation>
        <location evidence="1">Membrane</location>
        <topology evidence="1">Multi-pass membrane protein</topology>
    </subcellularLocation>
    <subcellularLocation>
        <location evidence="2">Periplasm</location>
    </subcellularLocation>
</comment>
<keyword evidence="5" id="KW-0732">Signal</keyword>
<evidence type="ECO:0000259" key="9">
    <source>
        <dbReference type="SMART" id="SM00062"/>
    </source>
</evidence>
<feature type="transmembrane region" description="Helical" evidence="8">
    <location>
        <begin position="43"/>
        <end position="67"/>
    </location>
</feature>
<feature type="transmembrane region" description="Helical" evidence="8">
    <location>
        <begin position="328"/>
        <end position="353"/>
    </location>
</feature>
<dbReference type="InterPro" id="IPR001638">
    <property type="entry name" value="Solute-binding_3/MltF_N"/>
</dbReference>
<dbReference type="GO" id="GO:0016020">
    <property type="term" value="C:membrane"/>
    <property type="evidence" value="ECO:0007669"/>
    <property type="project" value="UniProtKB-SubCell"/>
</dbReference>
<reference evidence="10" key="1">
    <citation type="submission" date="2021-08" db="EMBL/GenBank/DDBJ databases">
        <title>Hoeflea bacterium WL0058 sp. nov., isolated from the sediment.</title>
        <authorList>
            <person name="Wang L."/>
            <person name="Zhang D."/>
        </authorList>
    </citation>
    <scope>NUCLEOTIDE SEQUENCE</scope>
    <source>
        <strain evidence="10">WL0058</strain>
    </source>
</reference>
<evidence type="ECO:0000313" key="11">
    <source>
        <dbReference type="Proteomes" id="UP001196509"/>
    </source>
</evidence>
<feature type="transmembrane region" description="Helical" evidence="8">
    <location>
        <begin position="79"/>
        <end position="97"/>
    </location>
</feature>
<evidence type="ECO:0000256" key="8">
    <source>
        <dbReference type="SAM" id="Phobius"/>
    </source>
</evidence>
<feature type="domain" description="Solute-binding protein family 3/N-terminal" evidence="9">
    <location>
        <begin position="482"/>
        <end position="704"/>
    </location>
</feature>
<sequence length="725" mass="78835">MGLLARLSSVNLSIWVIIGALSGIFCGVFIGEYAANLEPLGSIYVMLLQMCVFPFVVSSLLHGLGSLTPQMALRLLRSGWPVFLLGWAVVFAGLWILSQGIPEARPPVLVQPSEGGGLGELLSLVIPSNPFTDLTRNYVPAIVVFSVFYGIAIQRSRQKESLLSALETFRQASVTVWGWVVRIAPFGVFALFADLAGTVEIQLLGGLVLYAVLFVLGALAMALWVLPSLLCAIAPMRYPELMRDLQEALVVAVVTSLPITAVPLIIKVTRKMLEERKIDDPESGEIISTSLAVSYPIGQLGNLFVAFFIVFAAYYAHSALPATVWFSLPAVTILSTVGTPVSTVDAVSFMAHWLNLPEEVKLLYVELMTLTRYPQVLVSAMSLAFITIIAAFSYYGLARLHKRRLLFSLGSSALLMAALAIGGRAAAPYVTTKEPDPYVSFTLDADLKGRVKATVHKVADGDAATAPARSGDAMQRVRENGVLRVGYGQALIPFSYFNGAGDLVGYDVALAYRLADGLGVDLEFYPITDWAGLGTALTENRFDLAIGGIYVSDKRLQQVRVSDTYLYTPLALIAHADKAKTYLDLADVDTKGLRVTVFRDTILEDLARKLFPDATIEVVEDYRTLSTNPGFDVALWTQLQAEAWAEANPGYSAVVPDNLGSPLAIAIPMPPDSSKFARFVDDWLSLQRGNGFEEGLKRYWFEGQPRKSDAPRWSILNNVIGKGGD</sequence>
<protein>
    <submittedName>
        <fullName evidence="10">Cation:dicarboxylase symporter family transporter</fullName>
    </submittedName>
</protein>
<keyword evidence="4 8" id="KW-0812">Transmembrane</keyword>
<dbReference type="Proteomes" id="UP001196509">
    <property type="component" value="Unassembled WGS sequence"/>
</dbReference>
<comment type="caution">
    <text evidence="10">The sequence shown here is derived from an EMBL/GenBank/DDBJ whole genome shotgun (WGS) entry which is preliminary data.</text>
</comment>
<feature type="transmembrane region" description="Helical" evidence="8">
    <location>
        <begin position="373"/>
        <end position="398"/>
    </location>
</feature>
<organism evidence="10 11">
    <name type="scientific">Flavimaribacter sediminis</name>
    <dbReference type="NCBI Taxonomy" id="2865987"/>
    <lineage>
        <taxon>Bacteria</taxon>
        <taxon>Pseudomonadati</taxon>
        <taxon>Pseudomonadota</taxon>
        <taxon>Alphaproteobacteria</taxon>
        <taxon>Hyphomicrobiales</taxon>
        <taxon>Rhizobiaceae</taxon>
        <taxon>Flavimaribacter</taxon>
    </lineage>
</organism>
<dbReference type="SUPFAM" id="SSF53850">
    <property type="entry name" value="Periplasmic binding protein-like II"/>
    <property type="match status" value="1"/>
</dbReference>
<dbReference type="Pfam" id="PF00497">
    <property type="entry name" value="SBP_bac_3"/>
    <property type="match status" value="1"/>
</dbReference>
<keyword evidence="3" id="KW-0813">Transport</keyword>
<dbReference type="EMBL" id="JAICBX010000004">
    <property type="protein sequence ID" value="MBW8639342.1"/>
    <property type="molecule type" value="Genomic_DNA"/>
</dbReference>
<dbReference type="InterPro" id="IPR036458">
    <property type="entry name" value="Na:dicarbo_symporter_sf"/>
</dbReference>
<dbReference type="PANTHER" id="PTHR35936">
    <property type="entry name" value="MEMBRANE-BOUND LYTIC MUREIN TRANSGLYCOSYLASE F"/>
    <property type="match status" value="1"/>
</dbReference>
<proteinExistence type="predicted"/>
<dbReference type="Gene3D" id="1.10.3860.10">
    <property type="entry name" value="Sodium:dicarboxylate symporter"/>
    <property type="match status" value="1"/>
</dbReference>
<evidence type="ECO:0000256" key="1">
    <source>
        <dbReference type="ARBA" id="ARBA00004141"/>
    </source>
</evidence>
<dbReference type="PANTHER" id="PTHR35936:SF19">
    <property type="entry name" value="AMINO-ACID-BINDING PROTEIN YXEM-RELATED"/>
    <property type="match status" value="1"/>
</dbReference>
<dbReference type="Gene3D" id="3.40.190.10">
    <property type="entry name" value="Periplasmic binding protein-like II"/>
    <property type="match status" value="2"/>
</dbReference>
<feature type="transmembrane region" description="Helical" evidence="8">
    <location>
        <begin position="174"/>
        <end position="195"/>
    </location>
</feature>
<name>A0AAE2ZR76_9HYPH</name>
<evidence type="ECO:0000313" key="10">
    <source>
        <dbReference type="EMBL" id="MBW8639342.1"/>
    </source>
</evidence>
<gene>
    <name evidence="10" type="ORF">K1W69_19265</name>
</gene>
<evidence type="ECO:0000256" key="2">
    <source>
        <dbReference type="ARBA" id="ARBA00004418"/>
    </source>
</evidence>
<dbReference type="SUPFAM" id="SSF118215">
    <property type="entry name" value="Proton glutamate symport protein"/>
    <property type="match status" value="1"/>
</dbReference>
<feature type="transmembrane region" description="Helical" evidence="8">
    <location>
        <begin position="137"/>
        <end position="153"/>
    </location>
</feature>
<dbReference type="GO" id="GO:0042597">
    <property type="term" value="C:periplasmic space"/>
    <property type="evidence" value="ECO:0007669"/>
    <property type="project" value="UniProtKB-SubCell"/>
</dbReference>
<keyword evidence="7 8" id="KW-0472">Membrane</keyword>
<feature type="transmembrane region" description="Helical" evidence="8">
    <location>
        <begin position="297"/>
        <end position="316"/>
    </location>
</feature>